<evidence type="ECO:0000256" key="6">
    <source>
        <dbReference type="RuleBase" id="RU363045"/>
    </source>
</evidence>
<comment type="similarity">
    <text evidence="2 6">Belongs to the AIM24 family.</text>
</comment>
<dbReference type="AlphaFoldDB" id="A0A420IWQ9"/>
<dbReference type="OrthoDB" id="5295771at2759"/>
<feature type="region of interest" description="Disordered" evidence="7">
    <location>
        <begin position="331"/>
        <end position="353"/>
    </location>
</feature>
<feature type="compositionally biased region" description="Basic and acidic residues" evidence="7">
    <location>
        <begin position="340"/>
        <end position="353"/>
    </location>
</feature>
<dbReference type="GO" id="GO:0007007">
    <property type="term" value="P:inner mitochondrial membrane organization"/>
    <property type="evidence" value="ECO:0007669"/>
    <property type="project" value="TreeGrafter"/>
</dbReference>
<evidence type="ECO:0000313" key="9">
    <source>
        <dbReference type="Proteomes" id="UP000285405"/>
    </source>
</evidence>
<dbReference type="Proteomes" id="UP000285405">
    <property type="component" value="Unassembled WGS sequence"/>
</dbReference>
<evidence type="ECO:0000313" key="8">
    <source>
        <dbReference type="EMBL" id="RKF78985.1"/>
    </source>
</evidence>
<keyword evidence="5 6" id="KW-0496">Mitochondrion</keyword>
<accession>A0A420IWQ9</accession>
<name>A0A420IWQ9_9PEZI</name>
<dbReference type="PANTHER" id="PTHR36959:SF2">
    <property type="entry name" value="ALTERED INHERITANCE OF MITOCHONDRIA PROTEIN 24, MITOCHONDRIAL"/>
    <property type="match status" value="1"/>
</dbReference>
<dbReference type="InterPro" id="IPR016031">
    <property type="entry name" value="Trp_RNA-bd_attenuator-like_dom"/>
</dbReference>
<evidence type="ECO:0000256" key="2">
    <source>
        <dbReference type="ARBA" id="ARBA00009322"/>
    </source>
</evidence>
<comment type="caution">
    <text evidence="8">The sequence shown here is derived from an EMBL/GenBank/DDBJ whole genome shotgun (WGS) entry which is preliminary data.</text>
</comment>
<dbReference type="InterPro" id="IPR036983">
    <property type="entry name" value="AIM24_sf"/>
</dbReference>
<dbReference type="PANTHER" id="PTHR36959">
    <property type="entry name" value="ALTERED INHERITANCE OF MITOCHONDRIA PROTEIN 24, MITOCHONDRIAL"/>
    <property type="match status" value="1"/>
</dbReference>
<evidence type="ECO:0000256" key="3">
    <source>
        <dbReference type="ARBA" id="ARBA00013287"/>
    </source>
</evidence>
<dbReference type="Pfam" id="PF01987">
    <property type="entry name" value="AIM24"/>
    <property type="match status" value="1"/>
</dbReference>
<protein>
    <recommendedName>
        <fullName evidence="3 6">Altered inheritance of mitochondria protein 24, mitochondrial</fullName>
    </recommendedName>
</protein>
<gene>
    <name evidence="8" type="ORF">GcC1_050001</name>
</gene>
<reference evidence="8 9" key="1">
    <citation type="journal article" date="2018" name="BMC Genomics">
        <title>Comparative genome analyses reveal sequence features reflecting distinct modes of host-adaptation between dicot and monocot powdery mildew.</title>
        <authorList>
            <person name="Wu Y."/>
            <person name="Ma X."/>
            <person name="Pan Z."/>
            <person name="Kale S.D."/>
            <person name="Song Y."/>
            <person name="King H."/>
            <person name="Zhang Q."/>
            <person name="Presley C."/>
            <person name="Deng X."/>
            <person name="Wei C.I."/>
            <person name="Xiao S."/>
        </authorList>
    </citation>
    <scope>NUCLEOTIDE SEQUENCE [LARGE SCALE GENOMIC DNA]</scope>
    <source>
        <strain evidence="8">UCSC1</strain>
    </source>
</reference>
<dbReference type="EMBL" id="MCBR01005091">
    <property type="protein sequence ID" value="RKF78985.1"/>
    <property type="molecule type" value="Genomic_DNA"/>
</dbReference>
<dbReference type="Gene3D" id="3.60.160.10">
    <property type="entry name" value="Mitochondrial biogenesis AIM24"/>
    <property type="match status" value="1"/>
</dbReference>
<sequence length="353" mass="39129">MSSPSLLQLFIRSCRCLQNKRLSSQFGLLPPKQIHISATPTVESRGTRIEEDDFLSGIPSDPADARFEVLGPSNTILSVSLSASQNLYTRRGTLVGISGKVQNTRSKLSILEPFRRSLLGVPFLYQNISSTSPITALISTKSSVTSFTVLNLNGTIDWIVSQPMALIAWTGQNLSISAKFNRSSGIAHRGNTKVMGRGLIALSGYGNIYRIRLKAGEEYIANVGNLVAYTESPNQPQPYRHSNFHIRVPSIGAWLRVSDRNLVRSLRATNIWLLTTKSLTMLSTFMRRIFWGNQLFLKFSGPTTILISSRADRISNILTSREINDMFEANSESAPLDNSSIKEEKKQPDCKTS</sequence>
<proteinExistence type="inferred from homology"/>
<evidence type="ECO:0000256" key="4">
    <source>
        <dbReference type="ARBA" id="ARBA00022946"/>
    </source>
</evidence>
<dbReference type="InterPro" id="IPR002838">
    <property type="entry name" value="AIM24"/>
</dbReference>
<evidence type="ECO:0000256" key="5">
    <source>
        <dbReference type="ARBA" id="ARBA00023128"/>
    </source>
</evidence>
<organism evidence="8 9">
    <name type="scientific">Golovinomyces cichoracearum</name>
    <dbReference type="NCBI Taxonomy" id="62708"/>
    <lineage>
        <taxon>Eukaryota</taxon>
        <taxon>Fungi</taxon>
        <taxon>Dikarya</taxon>
        <taxon>Ascomycota</taxon>
        <taxon>Pezizomycotina</taxon>
        <taxon>Leotiomycetes</taxon>
        <taxon>Erysiphales</taxon>
        <taxon>Erysiphaceae</taxon>
        <taxon>Golovinomyces</taxon>
    </lineage>
</organism>
<evidence type="ECO:0000256" key="7">
    <source>
        <dbReference type="SAM" id="MobiDB-lite"/>
    </source>
</evidence>
<dbReference type="SUPFAM" id="SSF51219">
    <property type="entry name" value="TRAP-like"/>
    <property type="match status" value="1"/>
</dbReference>
<evidence type="ECO:0000256" key="1">
    <source>
        <dbReference type="ARBA" id="ARBA00004173"/>
    </source>
</evidence>
<comment type="subcellular location">
    <subcellularLocation>
        <location evidence="1 6">Mitochondrion</location>
    </subcellularLocation>
</comment>
<keyword evidence="4" id="KW-0809">Transit peptide</keyword>
<dbReference type="GO" id="GO:0005743">
    <property type="term" value="C:mitochondrial inner membrane"/>
    <property type="evidence" value="ECO:0007669"/>
    <property type="project" value="TreeGrafter"/>
</dbReference>